<feature type="domain" description="Thiopeptide-type bacteriocin biosynthesis" evidence="2">
    <location>
        <begin position="760"/>
        <end position="1014"/>
    </location>
</feature>
<dbReference type="EMBL" id="FNCN01000038">
    <property type="protein sequence ID" value="SDI20186.1"/>
    <property type="molecule type" value="Genomic_DNA"/>
</dbReference>
<evidence type="ECO:0000313" key="4">
    <source>
        <dbReference type="Proteomes" id="UP000198923"/>
    </source>
</evidence>
<dbReference type="InterPro" id="IPR023809">
    <property type="entry name" value="Thiopep_bacteriocin_synth_dom"/>
</dbReference>
<dbReference type="RefSeq" id="WP_093174534.1">
    <property type="nucleotide sequence ID" value="NZ_FNCN01000038.1"/>
</dbReference>
<proteinExistence type="predicted"/>
<evidence type="ECO:0000259" key="2">
    <source>
        <dbReference type="Pfam" id="PF14028"/>
    </source>
</evidence>
<dbReference type="STRING" id="504805.SAMN05421505_13812"/>
<reference evidence="3 4" key="1">
    <citation type="submission" date="2016-10" db="EMBL/GenBank/DDBJ databases">
        <authorList>
            <person name="de Groot N.N."/>
        </authorList>
    </citation>
    <scope>NUCLEOTIDE SEQUENCE [LARGE SCALE GENOMIC DNA]</scope>
    <source>
        <strain evidence="3 4">CPCC 201354</strain>
    </source>
</reference>
<dbReference type="Pfam" id="PF14028">
    <property type="entry name" value="Lant_dehydr_C"/>
    <property type="match status" value="1"/>
</dbReference>
<name>A0A1G8IML0_9ACTN</name>
<feature type="domain" description="Lantibiotic dehydratase N-terminal" evidence="1">
    <location>
        <begin position="57"/>
        <end position="698"/>
    </location>
</feature>
<dbReference type="Proteomes" id="UP000198923">
    <property type="component" value="Unassembled WGS sequence"/>
</dbReference>
<evidence type="ECO:0000313" key="3">
    <source>
        <dbReference type="EMBL" id="SDI20186.1"/>
    </source>
</evidence>
<keyword evidence="4" id="KW-1185">Reference proteome</keyword>
<dbReference type="InterPro" id="IPR006827">
    <property type="entry name" value="Lant_deHydtase_N"/>
</dbReference>
<accession>A0A1G8IML0</accession>
<dbReference type="NCBIfam" id="TIGR03891">
    <property type="entry name" value="thiopep_ocin"/>
    <property type="match status" value="1"/>
</dbReference>
<gene>
    <name evidence="3" type="ORF">SAMN05421505_13812</name>
</gene>
<organism evidence="3 4">
    <name type="scientific">Sinosporangium album</name>
    <dbReference type="NCBI Taxonomy" id="504805"/>
    <lineage>
        <taxon>Bacteria</taxon>
        <taxon>Bacillati</taxon>
        <taxon>Actinomycetota</taxon>
        <taxon>Actinomycetes</taxon>
        <taxon>Streptosporangiales</taxon>
        <taxon>Streptosporangiaceae</taxon>
        <taxon>Sinosporangium</taxon>
    </lineage>
</organism>
<dbReference type="OrthoDB" id="1273722at2"/>
<dbReference type="AlphaFoldDB" id="A0A1G8IML0"/>
<evidence type="ECO:0000259" key="1">
    <source>
        <dbReference type="Pfam" id="PF04738"/>
    </source>
</evidence>
<dbReference type="Pfam" id="PF04738">
    <property type="entry name" value="Lant_dehydr_N"/>
    <property type="match status" value="1"/>
</dbReference>
<sequence>MVSVPPRYQHTGLVVVRASTDPGDLELPEHLDLDLGDPAAFLQEGRAWLAKAWARGDVHEALLIASPALATRINALITSATVSASDVRRAILSTVTYLLRWQRRPTPFGLFAGVATADIGPAHADIGTRHQAFARVDADWITRLIDQIEQHQRLRPHLTVIANSLGVIRDGRFIVATRARGDTHAPGSGHEVSVRLTRPMRLVLALATAPIRFDQLATQLAGRFPETPAEKILALLHTLVDQHILITNLRPPMTAADPLSHLLDVLHDADGEDLADVSALLRDLEHLRDLLARHNAVAAPERAAAIRATISTHMAALASGSRPAMGLAIDVALDARITIPEPVLQEAAHAATVLLRLSTEPFGRTAWMDYHARFLARYGPGVLVPVKELVADSGLGFPAGYLGAPRARPTWRTLTERDAHLLTLIQKATMTGADEITLIDADVTALTIGDHDTVVTPQRVEIGVALHATSTEAISRGEFGLRVVATPRACTSMAGRFAHLLDEDEQARLAASHRHCDGAVAVQLSFPPRRSHNENVTRVPPLVPELVHLGEHPGNGAIDVGDLSVTADAAHLHLVQSSTGRLVVPRVGHALDTVVQTPPLARFLAEVADARSAIYGPFNYGAARTLPYLPRIRYRRTILAAARWLLTPADLQPSVGQDWDAALQAWRHQTRAPARVLLCHEDLRLPLDLDQPLDRAVLRTRLGRAGRVELQEDHLPEGGGWIGRPAELLIPLTAIDSPPRHLPITTAPGLALRPGDATVLCAHLVGNPARFDGILTHHLPALISEVADLVTCWWVRRHRDMIRLDADQHLAVFLRLADSSQYGPVAARLAALAAHLEARGLPAHLTLTTYREQPGRYGEGAALAAAEQVFAADTRAAITQITMATSTGLPGQALAAASMAHLAAAFAPDRLIGYRTLVRQLEQQTGPLDRALRGQALDWSDPTGDYQAVRALPDGEAVAAAWQARDAALADYHHTLAQQRAPATVLRTLLHDHHVRALGVDPEFEKVTIRLTRAAAMRRLALAGA</sequence>
<protein>
    <submittedName>
        <fullName evidence="3">Thiopeptide-type bacteriocin biosynthesis domain-containing protein</fullName>
    </submittedName>
</protein>